<dbReference type="UniPathway" id="UPA00219"/>
<keyword evidence="8" id="KW-0732">Signal</keyword>
<dbReference type="SUPFAM" id="SSF141523">
    <property type="entry name" value="L,D-transpeptidase catalytic domain-like"/>
    <property type="match status" value="1"/>
</dbReference>
<keyword evidence="6 7" id="KW-0961">Cell wall biogenesis/degradation</keyword>
<dbReference type="Pfam" id="PF01471">
    <property type="entry name" value="PG_binding_1"/>
    <property type="match status" value="1"/>
</dbReference>
<keyword evidence="11" id="KW-1185">Reference proteome</keyword>
<dbReference type="EMBL" id="BJXJ01000005">
    <property type="protein sequence ID" value="GEM74645.1"/>
    <property type="molecule type" value="Genomic_DNA"/>
</dbReference>
<feature type="signal peptide" evidence="8">
    <location>
        <begin position="1"/>
        <end position="19"/>
    </location>
</feature>
<evidence type="ECO:0000256" key="1">
    <source>
        <dbReference type="ARBA" id="ARBA00004752"/>
    </source>
</evidence>
<feature type="active site" description="Nucleophile" evidence="7">
    <location>
        <position position="468"/>
    </location>
</feature>
<name>A0A511QBH0_9VIBR</name>
<evidence type="ECO:0000256" key="5">
    <source>
        <dbReference type="ARBA" id="ARBA00022984"/>
    </source>
</evidence>
<evidence type="ECO:0000313" key="10">
    <source>
        <dbReference type="EMBL" id="GEM74645.1"/>
    </source>
</evidence>
<dbReference type="CDD" id="cd16913">
    <property type="entry name" value="YkuD_like"/>
    <property type="match status" value="1"/>
</dbReference>
<reference evidence="10 11" key="1">
    <citation type="submission" date="2019-07" db="EMBL/GenBank/DDBJ databases">
        <title>Whole genome shotgun sequence of Vibrio sagamiensis NBRC 104589.</title>
        <authorList>
            <person name="Hosoyama A."/>
            <person name="Uohara A."/>
            <person name="Ohji S."/>
            <person name="Ichikawa N."/>
        </authorList>
    </citation>
    <scope>NUCLEOTIDE SEQUENCE [LARGE SCALE GENOMIC DNA]</scope>
    <source>
        <strain evidence="10 11">NBRC 104589</strain>
    </source>
</reference>
<dbReference type="RefSeq" id="WP_039980491.1">
    <property type="nucleotide sequence ID" value="NZ_BAOJ01000033.1"/>
</dbReference>
<evidence type="ECO:0000256" key="4">
    <source>
        <dbReference type="ARBA" id="ARBA00022960"/>
    </source>
</evidence>
<dbReference type="OrthoDB" id="9778545at2"/>
<comment type="pathway">
    <text evidence="1 7">Cell wall biogenesis; peptidoglycan biosynthesis.</text>
</comment>
<dbReference type="InterPro" id="IPR052905">
    <property type="entry name" value="LD-transpeptidase_YkuD-like"/>
</dbReference>
<feature type="active site" description="Proton donor/acceptor" evidence="7">
    <location>
        <position position="449"/>
    </location>
</feature>
<dbReference type="AlphaFoldDB" id="A0A511QBH0"/>
<dbReference type="Proteomes" id="UP000321922">
    <property type="component" value="Unassembled WGS sequence"/>
</dbReference>
<comment type="caution">
    <text evidence="10">The sequence shown here is derived from an EMBL/GenBank/DDBJ whole genome shotgun (WGS) entry which is preliminary data.</text>
</comment>
<feature type="chain" id="PRO_5021805137" evidence="8">
    <location>
        <begin position="20"/>
        <end position="546"/>
    </location>
</feature>
<sequence>MNTQIFIITALMVPFCSFSAVVSSTDVSSVGVSYIGNVSEAPYQVEAKGAVASLAVEKMINYPSLVDALYQDTNYRLHWIDEKNVEILMAQFQQVIFTGVTSEFKHQQQRIEQVRKNGDSSDIDLVLTDSLLMYLSYLEQLQQHGEEWLFASNAEVFLPQLGRSMFDQLSNALNNGALNQFLLNLKSPLQQEPVFALAFLNLIEQSQQYIPLYHQKGLLKVGDELVERDQLIKRLAIVGIEAKDADNTPSDNPLLIYDESLESAVKEFQKRHGLKPDGVIGPKTLRWLNTSPQKRLHALALNSERSRIWSKDRNNTVFVNIPSYAITYWYDGQAVFQSKVIVGRESRRTPIMTGTINSVILNPTWNVPRKIMVKDIIPKAKNNPMYLIKNNIRVMRSWDSSATIDPTSINWATVNPNTFPYRMRQSSGNHNALGLYKFNMPNPQAIYLHDTPSKGLFNTDRRAYSSGCVRVEHADQLAELLFKSQGLEARLAKKRRSGRRSNNWVQLDEFVQVHIIYQTVLIEGNELNYRDDIYYYDKNNTVPASL</sequence>
<accession>A0A511QBH0</accession>
<dbReference type="Pfam" id="PF20142">
    <property type="entry name" value="Scaffold"/>
    <property type="match status" value="1"/>
</dbReference>
<protein>
    <submittedName>
        <fullName evidence="10">Amidase</fullName>
    </submittedName>
</protein>
<dbReference type="InterPro" id="IPR038063">
    <property type="entry name" value="Transpep_catalytic_dom"/>
</dbReference>
<evidence type="ECO:0000256" key="6">
    <source>
        <dbReference type="ARBA" id="ARBA00023316"/>
    </source>
</evidence>
<dbReference type="InterPro" id="IPR036365">
    <property type="entry name" value="PGBD-like_sf"/>
</dbReference>
<keyword evidence="4 7" id="KW-0133">Cell shape</keyword>
<dbReference type="InterPro" id="IPR002477">
    <property type="entry name" value="Peptidoglycan-bd-like"/>
</dbReference>
<dbReference type="InterPro" id="IPR005490">
    <property type="entry name" value="LD_TPept_cat_dom"/>
</dbReference>
<feature type="domain" description="L,D-TPase catalytic" evidence="9">
    <location>
        <begin position="315"/>
        <end position="492"/>
    </location>
</feature>
<dbReference type="InterPro" id="IPR036366">
    <property type="entry name" value="PGBDSf"/>
</dbReference>
<evidence type="ECO:0000256" key="3">
    <source>
        <dbReference type="ARBA" id="ARBA00022679"/>
    </source>
</evidence>
<keyword evidence="5 7" id="KW-0573">Peptidoglycan synthesis</keyword>
<evidence type="ECO:0000256" key="2">
    <source>
        <dbReference type="ARBA" id="ARBA00005992"/>
    </source>
</evidence>
<evidence type="ECO:0000256" key="8">
    <source>
        <dbReference type="SAM" id="SignalP"/>
    </source>
</evidence>
<dbReference type="PANTHER" id="PTHR41533">
    <property type="entry name" value="L,D-TRANSPEPTIDASE HI_1667-RELATED"/>
    <property type="match status" value="1"/>
</dbReference>
<dbReference type="GO" id="GO:0016740">
    <property type="term" value="F:transferase activity"/>
    <property type="evidence" value="ECO:0007669"/>
    <property type="project" value="UniProtKB-KW"/>
</dbReference>
<dbReference type="PANTHER" id="PTHR41533:SF1">
    <property type="entry name" value="L,D-TRANSPEPTIDASE YCBB-RELATED"/>
    <property type="match status" value="1"/>
</dbReference>
<dbReference type="InterPro" id="IPR045380">
    <property type="entry name" value="LD_TPept_scaffold_dom"/>
</dbReference>
<dbReference type="Pfam" id="PF03734">
    <property type="entry name" value="YkuD"/>
    <property type="match status" value="1"/>
</dbReference>
<dbReference type="Gene3D" id="2.40.440.10">
    <property type="entry name" value="L,D-transpeptidase catalytic domain-like"/>
    <property type="match status" value="1"/>
</dbReference>
<evidence type="ECO:0000256" key="7">
    <source>
        <dbReference type="PROSITE-ProRule" id="PRU01373"/>
    </source>
</evidence>
<gene>
    <name evidence="10" type="ORF">VSA01S_07570</name>
</gene>
<dbReference type="Gene3D" id="1.10.101.10">
    <property type="entry name" value="PGBD-like superfamily/PGBD"/>
    <property type="match status" value="1"/>
</dbReference>
<dbReference type="GO" id="GO:0071555">
    <property type="term" value="P:cell wall organization"/>
    <property type="evidence" value="ECO:0007669"/>
    <property type="project" value="UniProtKB-UniRule"/>
</dbReference>
<dbReference type="GO" id="GO:0009252">
    <property type="term" value="P:peptidoglycan biosynthetic process"/>
    <property type="evidence" value="ECO:0007669"/>
    <property type="project" value="UniProtKB-UniPathway"/>
</dbReference>
<organism evidence="10 11">
    <name type="scientific">Vibrio sagamiensis NBRC 104589</name>
    <dbReference type="NCBI Taxonomy" id="1219064"/>
    <lineage>
        <taxon>Bacteria</taxon>
        <taxon>Pseudomonadati</taxon>
        <taxon>Pseudomonadota</taxon>
        <taxon>Gammaproteobacteria</taxon>
        <taxon>Vibrionales</taxon>
        <taxon>Vibrionaceae</taxon>
        <taxon>Vibrio</taxon>
    </lineage>
</organism>
<keyword evidence="3" id="KW-0808">Transferase</keyword>
<dbReference type="GO" id="GO:0004180">
    <property type="term" value="F:carboxypeptidase activity"/>
    <property type="evidence" value="ECO:0007669"/>
    <property type="project" value="UniProtKB-ARBA"/>
</dbReference>
<proteinExistence type="inferred from homology"/>
<dbReference type="PROSITE" id="PS52029">
    <property type="entry name" value="LD_TPASE"/>
    <property type="match status" value="1"/>
</dbReference>
<dbReference type="GO" id="GO:0008360">
    <property type="term" value="P:regulation of cell shape"/>
    <property type="evidence" value="ECO:0007669"/>
    <property type="project" value="UniProtKB-UniRule"/>
</dbReference>
<comment type="similarity">
    <text evidence="2">Belongs to the YkuD family.</text>
</comment>
<dbReference type="SUPFAM" id="SSF47090">
    <property type="entry name" value="PGBD-like"/>
    <property type="match status" value="1"/>
</dbReference>
<evidence type="ECO:0000259" key="9">
    <source>
        <dbReference type="PROSITE" id="PS52029"/>
    </source>
</evidence>
<evidence type="ECO:0000313" key="11">
    <source>
        <dbReference type="Proteomes" id="UP000321922"/>
    </source>
</evidence>